<dbReference type="InterPro" id="IPR028978">
    <property type="entry name" value="Chorismate_lyase_/UTRA_dom_sf"/>
</dbReference>
<dbReference type="GO" id="GO:0003677">
    <property type="term" value="F:DNA binding"/>
    <property type="evidence" value="ECO:0007669"/>
    <property type="project" value="UniProtKB-KW"/>
</dbReference>
<dbReference type="InterPro" id="IPR036388">
    <property type="entry name" value="WH-like_DNA-bd_sf"/>
</dbReference>
<keyword evidence="2" id="KW-0238">DNA-binding</keyword>
<evidence type="ECO:0000313" key="6">
    <source>
        <dbReference type="Proteomes" id="UP000295294"/>
    </source>
</evidence>
<dbReference type="GO" id="GO:0003700">
    <property type="term" value="F:DNA-binding transcription factor activity"/>
    <property type="evidence" value="ECO:0007669"/>
    <property type="project" value="InterPro"/>
</dbReference>
<dbReference type="SMART" id="SM00345">
    <property type="entry name" value="HTH_GNTR"/>
    <property type="match status" value="1"/>
</dbReference>
<evidence type="ECO:0000256" key="1">
    <source>
        <dbReference type="ARBA" id="ARBA00023015"/>
    </source>
</evidence>
<dbReference type="PRINTS" id="PR00035">
    <property type="entry name" value="HTHGNTR"/>
</dbReference>
<dbReference type="Gene3D" id="1.10.10.10">
    <property type="entry name" value="Winged helix-like DNA-binding domain superfamily/Winged helix DNA-binding domain"/>
    <property type="match status" value="1"/>
</dbReference>
<dbReference type="Pfam" id="PF07702">
    <property type="entry name" value="UTRA"/>
    <property type="match status" value="1"/>
</dbReference>
<dbReference type="InterPro" id="IPR011663">
    <property type="entry name" value="UTRA"/>
</dbReference>
<dbReference type="PANTHER" id="PTHR44846:SF17">
    <property type="entry name" value="GNTR-FAMILY TRANSCRIPTIONAL REGULATOR"/>
    <property type="match status" value="1"/>
</dbReference>
<dbReference type="EMBL" id="CP038639">
    <property type="protein sequence ID" value="QBY56269.1"/>
    <property type="molecule type" value="Genomic_DNA"/>
</dbReference>
<evidence type="ECO:0000313" key="5">
    <source>
        <dbReference type="EMBL" id="QBY56269.1"/>
    </source>
</evidence>
<reference evidence="5 6" key="1">
    <citation type="submission" date="2019-03" db="EMBL/GenBank/DDBJ databases">
        <title>Efficiently degradation of phenoxyalkanoic acid herbicides by Cupriavidus oxalaticus strain X32.</title>
        <authorList>
            <person name="Sheng X."/>
        </authorList>
    </citation>
    <scope>NUCLEOTIDE SEQUENCE [LARGE SCALE GENOMIC DNA]</scope>
    <source>
        <strain evidence="5 6">X32</strain>
        <plasmid evidence="5 6">unnamed4</plasmid>
    </source>
</reference>
<keyword evidence="5" id="KW-0614">Plasmid</keyword>
<dbReference type="SMART" id="SM00866">
    <property type="entry name" value="UTRA"/>
    <property type="match status" value="1"/>
</dbReference>
<accession>A0A4P7LN59</accession>
<dbReference type="CDD" id="cd07377">
    <property type="entry name" value="WHTH_GntR"/>
    <property type="match status" value="1"/>
</dbReference>
<keyword evidence="1" id="KW-0805">Transcription regulation</keyword>
<organism evidence="5 6">
    <name type="scientific">Cupriavidus oxalaticus</name>
    <dbReference type="NCBI Taxonomy" id="96344"/>
    <lineage>
        <taxon>Bacteria</taxon>
        <taxon>Pseudomonadati</taxon>
        <taxon>Pseudomonadota</taxon>
        <taxon>Betaproteobacteria</taxon>
        <taxon>Burkholderiales</taxon>
        <taxon>Burkholderiaceae</taxon>
        <taxon>Cupriavidus</taxon>
    </lineage>
</organism>
<dbReference type="RefSeq" id="WP_135707431.1">
    <property type="nucleotide sequence ID" value="NZ_CP038639.1"/>
</dbReference>
<dbReference type="GO" id="GO:0045892">
    <property type="term" value="P:negative regulation of DNA-templated transcription"/>
    <property type="evidence" value="ECO:0007669"/>
    <property type="project" value="TreeGrafter"/>
</dbReference>
<gene>
    <name evidence="5" type="ORF">E0W60_35100</name>
</gene>
<dbReference type="SUPFAM" id="SSF64288">
    <property type="entry name" value="Chorismate lyase-like"/>
    <property type="match status" value="1"/>
</dbReference>
<feature type="domain" description="HTH gntR-type" evidence="4">
    <location>
        <begin position="16"/>
        <end position="84"/>
    </location>
</feature>
<dbReference type="SUPFAM" id="SSF46785">
    <property type="entry name" value="Winged helix' DNA-binding domain"/>
    <property type="match status" value="1"/>
</dbReference>
<proteinExistence type="predicted"/>
<protein>
    <submittedName>
        <fullName evidence="5">GntR family transcriptional regulator</fullName>
    </submittedName>
</protein>
<dbReference type="Gene3D" id="3.40.1410.10">
    <property type="entry name" value="Chorismate lyase-like"/>
    <property type="match status" value="1"/>
</dbReference>
<evidence type="ECO:0000256" key="3">
    <source>
        <dbReference type="ARBA" id="ARBA00023163"/>
    </source>
</evidence>
<evidence type="ECO:0000259" key="4">
    <source>
        <dbReference type="PROSITE" id="PS50949"/>
    </source>
</evidence>
<dbReference type="PANTHER" id="PTHR44846">
    <property type="entry name" value="MANNOSYL-D-GLYCERATE TRANSPORT/METABOLISM SYSTEM REPRESSOR MNGR-RELATED"/>
    <property type="match status" value="1"/>
</dbReference>
<geneLocation type="plasmid" evidence="5">
    <name>unnamed4</name>
</geneLocation>
<sequence>MSSAQKESDDATHSTQTRYAELASLLAKDITGGRRVVGSLLPTELELADQYGVSRHTVRAALKVLQELGYINRKKAVGTVVASANPSASYTQSIGTIEDLVHVAATEVRVTEHVKEVTLDRELARRLEAPIGSHWTLLSGTRVDARKSKRPVAQADIYVDAALTGLTDIILAQPATLVSEIIERERGMAIDEIRQIVTAVVIAEPLATKLGVQPGSAGLHLVRHYKRAGKILEISDTVYPADRTSVTFHLKRSPG</sequence>
<dbReference type="KEGG" id="cox:E0W60_35100"/>
<dbReference type="InterPro" id="IPR000524">
    <property type="entry name" value="Tscrpt_reg_HTH_GntR"/>
</dbReference>
<name>A0A4P7LN59_9BURK</name>
<dbReference type="AlphaFoldDB" id="A0A4P7LN59"/>
<dbReference type="PROSITE" id="PS50949">
    <property type="entry name" value="HTH_GNTR"/>
    <property type="match status" value="1"/>
</dbReference>
<dbReference type="InterPro" id="IPR050679">
    <property type="entry name" value="Bact_HTH_transcr_reg"/>
</dbReference>
<dbReference type="InterPro" id="IPR036390">
    <property type="entry name" value="WH_DNA-bd_sf"/>
</dbReference>
<dbReference type="OrthoDB" id="7363114at2"/>
<dbReference type="Proteomes" id="UP000295294">
    <property type="component" value="Plasmid unnamed4"/>
</dbReference>
<dbReference type="Pfam" id="PF00392">
    <property type="entry name" value="GntR"/>
    <property type="match status" value="1"/>
</dbReference>
<keyword evidence="3" id="KW-0804">Transcription</keyword>
<evidence type="ECO:0000256" key="2">
    <source>
        <dbReference type="ARBA" id="ARBA00023125"/>
    </source>
</evidence>